<dbReference type="Proteomes" id="UP000599109">
    <property type="component" value="Unassembled WGS sequence"/>
</dbReference>
<gene>
    <name evidence="1" type="ORF">JJ685_15805</name>
</gene>
<sequence>MDDFNQIEVPPSFLALFTSPGGHRLLQPMPTVRARYELCEDLAQLSAEQAASAHFKSGGSERETLARMELALSDAGTGLEPGEVSWVVTRLAEVLGWELPRPAQA</sequence>
<keyword evidence="2" id="KW-1185">Reference proteome</keyword>
<accession>A0A936Z0B9</accession>
<protein>
    <submittedName>
        <fullName evidence="1">ATPase with chaperone activity</fullName>
    </submittedName>
</protein>
<evidence type="ECO:0000313" key="1">
    <source>
        <dbReference type="EMBL" id="MBL0392604.1"/>
    </source>
</evidence>
<proteinExistence type="predicted"/>
<dbReference type="RefSeq" id="WP_201675221.1">
    <property type="nucleotide sequence ID" value="NZ_JAEQNE010000003.1"/>
</dbReference>
<reference evidence="1 2" key="1">
    <citation type="journal article" date="2017" name="Int. J. Syst. Evol. Microbiol.">
        <title>Ramlibacter monticola sp. nov., isolated from forest soil.</title>
        <authorList>
            <person name="Chaudhary D.K."/>
            <person name="Kim J."/>
        </authorList>
    </citation>
    <scope>NUCLEOTIDE SEQUENCE [LARGE SCALE GENOMIC DNA]</scope>
    <source>
        <strain evidence="1 2">KACC 19175</strain>
    </source>
</reference>
<evidence type="ECO:0000313" key="2">
    <source>
        <dbReference type="Proteomes" id="UP000599109"/>
    </source>
</evidence>
<dbReference type="AlphaFoldDB" id="A0A936Z0B9"/>
<dbReference type="EMBL" id="JAEQNE010000003">
    <property type="protein sequence ID" value="MBL0392604.1"/>
    <property type="molecule type" value="Genomic_DNA"/>
</dbReference>
<organism evidence="1 2">
    <name type="scientific">Ramlibacter monticola</name>
    <dbReference type="NCBI Taxonomy" id="1926872"/>
    <lineage>
        <taxon>Bacteria</taxon>
        <taxon>Pseudomonadati</taxon>
        <taxon>Pseudomonadota</taxon>
        <taxon>Betaproteobacteria</taxon>
        <taxon>Burkholderiales</taxon>
        <taxon>Comamonadaceae</taxon>
        <taxon>Ramlibacter</taxon>
    </lineage>
</organism>
<name>A0A936Z0B9_9BURK</name>
<comment type="caution">
    <text evidence="1">The sequence shown here is derived from an EMBL/GenBank/DDBJ whole genome shotgun (WGS) entry which is preliminary data.</text>
</comment>